<organism evidence="1 2">
    <name type="scientific">Acer saccharum</name>
    <name type="common">Sugar maple</name>
    <dbReference type="NCBI Taxonomy" id="4024"/>
    <lineage>
        <taxon>Eukaryota</taxon>
        <taxon>Viridiplantae</taxon>
        <taxon>Streptophyta</taxon>
        <taxon>Embryophyta</taxon>
        <taxon>Tracheophyta</taxon>
        <taxon>Spermatophyta</taxon>
        <taxon>Magnoliopsida</taxon>
        <taxon>eudicotyledons</taxon>
        <taxon>Gunneridae</taxon>
        <taxon>Pentapetalae</taxon>
        <taxon>rosids</taxon>
        <taxon>malvids</taxon>
        <taxon>Sapindales</taxon>
        <taxon>Sapindaceae</taxon>
        <taxon>Hippocastanoideae</taxon>
        <taxon>Acereae</taxon>
        <taxon>Acer</taxon>
    </lineage>
</organism>
<keyword evidence="2" id="KW-1185">Reference proteome</keyword>
<comment type="caution">
    <text evidence="1">The sequence shown here is derived from an EMBL/GenBank/DDBJ whole genome shotgun (WGS) entry which is preliminary data.</text>
</comment>
<proteinExistence type="predicted"/>
<dbReference type="Proteomes" id="UP001168877">
    <property type="component" value="Unassembled WGS sequence"/>
</dbReference>
<evidence type="ECO:0000313" key="1">
    <source>
        <dbReference type="EMBL" id="KAK0578451.1"/>
    </source>
</evidence>
<sequence length="193" mass="22923">MRDQAKNLLKAVEKPLVDIKQTIFGIAQNIHLKRFLKIQKFLAIGVGLPDVPCEWIVNQPYKLSNYLPAYHFIVIVPYNFPVEFIREDYPHDYGEDICLEHLQRYRAQKYFTCVNSSRPKLIGQTPHMSIFIRSHDVMSKYPIPWIFLSSKTDNYLKEIQEEEEDKLREFLTEEEIDEQFDDEAYHNLGRAVR</sequence>
<reference evidence="1" key="2">
    <citation type="submission" date="2023-06" db="EMBL/GenBank/DDBJ databases">
        <authorList>
            <person name="Swenson N.G."/>
            <person name="Wegrzyn J.L."/>
            <person name="Mcevoy S.L."/>
        </authorList>
    </citation>
    <scope>NUCLEOTIDE SEQUENCE</scope>
    <source>
        <strain evidence="1">NS2018</strain>
        <tissue evidence="1">Leaf</tissue>
    </source>
</reference>
<gene>
    <name evidence="1" type="ORF">LWI29_010651</name>
</gene>
<accession>A0AA39RRL7</accession>
<dbReference type="AlphaFoldDB" id="A0AA39RRL7"/>
<evidence type="ECO:0000313" key="2">
    <source>
        <dbReference type="Proteomes" id="UP001168877"/>
    </source>
</evidence>
<protein>
    <submittedName>
        <fullName evidence="1">Uncharacterized protein</fullName>
    </submittedName>
</protein>
<reference evidence="1" key="1">
    <citation type="journal article" date="2022" name="Plant J.">
        <title>Strategies of tolerance reflected in two North American maple genomes.</title>
        <authorList>
            <person name="McEvoy S.L."/>
            <person name="Sezen U.U."/>
            <person name="Trouern-Trend A."/>
            <person name="McMahon S.M."/>
            <person name="Schaberg P.G."/>
            <person name="Yang J."/>
            <person name="Wegrzyn J.L."/>
            <person name="Swenson N.G."/>
        </authorList>
    </citation>
    <scope>NUCLEOTIDE SEQUENCE</scope>
    <source>
        <strain evidence="1">NS2018</strain>
    </source>
</reference>
<dbReference type="EMBL" id="JAUESC010000385">
    <property type="protein sequence ID" value="KAK0578451.1"/>
    <property type="molecule type" value="Genomic_DNA"/>
</dbReference>
<name>A0AA39RRL7_ACESA</name>